<feature type="region of interest" description="Disordered" evidence="1">
    <location>
        <begin position="378"/>
        <end position="402"/>
    </location>
</feature>
<dbReference type="Pfam" id="PF22874">
    <property type="entry name" value="SBE2_M"/>
    <property type="match status" value="1"/>
</dbReference>
<proteinExistence type="predicted"/>
<dbReference type="InterPro" id="IPR053949">
    <property type="entry name" value="SBE2/SBE22_M"/>
</dbReference>
<evidence type="ECO:0000256" key="1">
    <source>
        <dbReference type="SAM" id="MobiDB-lite"/>
    </source>
</evidence>
<evidence type="ECO:0000259" key="2">
    <source>
        <dbReference type="Pfam" id="PF22874"/>
    </source>
</evidence>
<dbReference type="EMBL" id="CP064815">
    <property type="protein sequence ID" value="QPG76400.1"/>
    <property type="molecule type" value="Genomic_DNA"/>
</dbReference>
<feature type="compositionally biased region" description="Low complexity" evidence="1">
    <location>
        <begin position="57"/>
        <end position="79"/>
    </location>
</feature>
<feature type="compositionally biased region" description="Basic and acidic residues" evidence="1">
    <location>
        <begin position="146"/>
        <end position="165"/>
    </location>
</feature>
<protein>
    <recommendedName>
        <fullName evidence="2">SBE2/SBE22 middle domain-containing protein</fullName>
    </recommendedName>
</protein>
<keyword evidence="4" id="KW-1185">Reference proteome</keyword>
<feature type="domain" description="SBE2/SBE22 middle" evidence="2">
    <location>
        <begin position="405"/>
        <end position="498"/>
    </location>
</feature>
<dbReference type="AlphaFoldDB" id="A0A875RQB1"/>
<evidence type="ECO:0000313" key="3">
    <source>
        <dbReference type="EMBL" id="QPG76400.1"/>
    </source>
</evidence>
<feature type="region of interest" description="Disordered" evidence="1">
    <location>
        <begin position="57"/>
        <end position="117"/>
    </location>
</feature>
<feature type="compositionally biased region" description="Polar residues" evidence="1">
    <location>
        <begin position="87"/>
        <end position="97"/>
    </location>
</feature>
<evidence type="ECO:0000313" key="4">
    <source>
        <dbReference type="Proteomes" id="UP000662931"/>
    </source>
</evidence>
<dbReference type="RefSeq" id="XP_038779965.1">
    <property type="nucleotide sequence ID" value="XM_038924037.1"/>
</dbReference>
<dbReference type="Proteomes" id="UP000662931">
    <property type="component" value="Chromosome 4"/>
</dbReference>
<feature type="compositionally biased region" description="Low complexity" evidence="1">
    <location>
        <begin position="204"/>
        <end position="215"/>
    </location>
</feature>
<feature type="compositionally biased region" description="Low complexity" evidence="1">
    <location>
        <begin position="378"/>
        <end position="392"/>
    </location>
</feature>
<feature type="compositionally biased region" description="Polar residues" evidence="1">
    <location>
        <begin position="1"/>
        <end position="16"/>
    </location>
</feature>
<dbReference type="KEGG" id="bnn:FOA43_003789"/>
<organism evidence="3 4">
    <name type="scientific">Eeniella nana</name>
    <name type="common">Yeast</name>
    <name type="synonym">Brettanomyces nanus</name>
    <dbReference type="NCBI Taxonomy" id="13502"/>
    <lineage>
        <taxon>Eukaryota</taxon>
        <taxon>Fungi</taxon>
        <taxon>Dikarya</taxon>
        <taxon>Ascomycota</taxon>
        <taxon>Saccharomycotina</taxon>
        <taxon>Pichiomycetes</taxon>
        <taxon>Pichiales</taxon>
        <taxon>Pichiaceae</taxon>
        <taxon>Brettanomyces</taxon>
    </lineage>
</organism>
<gene>
    <name evidence="3" type="ORF">FOA43_003789</name>
</gene>
<dbReference type="GeneID" id="62197189"/>
<feature type="region of interest" description="Disordered" evidence="1">
    <location>
        <begin position="191"/>
        <end position="215"/>
    </location>
</feature>
<accession>A0A875RQB1</accession>
<feature type="region of interest" description="Disordered" evidence="1">
    <location>
        <begin position="1"/>
        <end position="24"/>
    </location>
</feature>
<reference evidence="3" key="1">
    <citation type="submission" date="2020-10" db="EMBL/GenBank/DDBJ databases">
        <authorList>
            <person name="Roach M.J.R."/>
        </authorList>
    </citation>
    <scope>NUCLEOTIDE SEQUENCE</scope>
    <source>
        <strain evidence="3">CBS 1945</strain>
    </source>
</reference>
<feature type="region of interest" description="Disordered" evidence="1">
    <location>
        <begin position="141"/>
        <end position="176"/>
    </location>
</feature>
<feature type="compositionally biased region" description="Low complexity" evidence="1">
    <location>
        <begin position="98"/>
        <end position="116"/>
    </location>
</feature>
<sequence>MFPIRNNGNSRSSVHPDNTHHSGLGSITAREAINDSNSKHSSVRDSDFLEIPLTDSSSVSSSVTLGPSRFNSSPFSSPSQKLHKKSINTTLDSCSNASEVPSPQQQQEQRLSGQVSRIMSRPSDLVLSALNQKLLNSRMFSGSSVNEKDAEIGGENDNRRRDSGSVRHLSAESSDSFAEPVIDTSISSFTSLSSVQRGGQRRASSSSDSTTSSITDMVHHGKSQFFPVRPSYLNSQSSFMSSDSHLCDRVPNAQSMPTLTPSSQATIVDENETPRVAPARDIHQRCQRRSLTKAEKDKMYDNDNGEVALTSDAYNVPIASSSTATLFKNSTSDKSRTILLDAWSNAEEVQVFEPSPLPGRVAEIYNLSTPDLSLLKRSSLPSSHRSSVPSHRASVRSETNAMESPSMSSMFTFSNLSPMAQQLSTFYEYSIRSHADNEMAHRAKMADLKLGNDRLDLKNQKLDDSKLISPEKLSMLSLTRPFWLPPKDKYESEKQEYEFRSMIRHEGYRMKKQSKIKERHQREWMIGEARLEYLSGKDSLSSSNVSEVKRLMWQSEVKPSFRVALFAKVIKHQYVISSEEDLNRLPILDASSISVDVNSIVDSMPHSCDDPKLITVLTNLLKKTTRMKGWTFNTYKVSLSLLNEGFSSPEALRTLHYLNDFIVDEKFINKFNQNLNKNKVILFYGKHFRDDLNAINIDGFVKLLNCFSTKIVFKLVTLLIAYGDYKILYAVVLTILLHYHFGWNNVQLLLNCSRKGNLIKVEDEDLFWARAYGLYKKF</sequence>
<name>A0A875RQB1_EENNA</name>
<dbReference type="OrthoDB" id="289721at2759"/>